<dbReference type="PANTHER" id="PTHR43322">
    <property type="entry name" value="1-D-DEOXYXYLULOSE 5-PHOSPHATE SYNTHASE-RELATED"/>
    <property type="match status" value="1"/>
</dbReference>
<comment type="subunit">
    <text evidence="4">Homodimer.</text>
</comment>
<keyword evidence="7" id="KW-0479">Metal-binding</keyword>
<comment type="pathway">
    <text evidence="2">Metabolic intermediate biosynthesis; 1-deoxy-D-xylulose 5-phosphate biosynthesis; 1-deoxy-D-xylulose 5-phosphate from D-glyceraldehyde 3-phosphate and pyruvate: step 1/1.</text>
</comment>
<dbReference type="PANTHER" id="PTHR43322:SF1">
    <property type="entry name" value="1-DEOXY-D-XYLULOSE-5-PHOSPHATE SYNTHASE"/>
    <property type="match status" value="1"/>
</dbReference>
<evidence type="ECO:0000256" key="11">
    <source>
        <dbReference type="ARBA" id="ARBA00023229"/>
    </source>
</evidence>
<evidence type="ECO:0000256" key="9">
    <source>
        <dbReference type="ARBA" id="ARBA00022977"/>
    </source>
</evidence>
<evidence type="ECO:0000313" key="14">
    <source>
        <dbReference type="EMBL" id="EKC45614.1"/>
    </source>
</evidence>
<feature type="domain" description="Transketolase C-terminal" evidence="13">
    <location>
        <begin position="91"/>
        <end position="208"/>
    </location>
</feature>
<evidence type="ECO:0000256" key="10">
    <source>
        <dbReference type="ARBA" id="ARBA00023052"/>
    </source>
</evidence>
<dbReference type="InterPro" id="IPR005477">
    <property type="entry name" value="Dxylulose-5-P_synthase"/>
</dbReference>
<keyword evidence="10" id="KW-0786">Thiamine pyrophosphate</keyword>
<dbReference type="SUPFAM" id="SSF52922">
    <property type="entry name" value="TK C-terminal domain-like"/>
    <property type="match status" value="1"/>
</dbReference>
<dbReference type="InterPro" id="IPR033248">
    <property type="entry name" value="Transketolase_C"/>
</dbReference>
<evidence type="ECO:0000256" key="7">
    <source>
        <dbReference type="ARBA" id="ARBA00022723"/>
    </source>
</evidence>
<comment type="similarity">
    <text evidence="3">Belongs to the transketolase family. DXPS subfamily.</text>
</comment>
<dbReference type="GO" id="GO:0019288">
    <property type="term" value="P:isopentenyl diphosphate biosynthetic process, methylerythritol 4-phosphate pathway"/>
    <property type="evidence" value="ECO:0007669"/>
    <property type="project" value="TreeGrafter"/>
</dbReference>
<evidence type="ECO:0000256" key="4">
    <source>
        <dbReference type="ARBA" id="ARBA00011738"/>
    </source>
</evidence>
<feature type="domain" description="Transketolase-like pyrimidine-binding" evidence="12">
    <location>
        <begin position="6"/>
        <end position="70"/>
    </location>
</feature>
<keyword evidence="9" id="KW-0784">Thiamine biosynthesis</keyword>
<proteinExistence type="inferred from homology"/>
<comment type="caution">
    <text evidence="14">The sequence shown here is derived from an EMBL/GenBank/DDBJ whole genome shotgun (WGS) entry which is preliminary data.</text>
</comment>
<dbReference type="Gene3D" id="3.40.50.970">
    <property type="match status" value="1"/>
</dbReference>
<accession>K1RQ22</accession>
<dbReference type="GO" id="GO:0009228">
    <property type="term" value="P:thiamine biosynthetic process"/>
    <property type="evidence" value="ECO:0007669"/>
    <property type="project" value="UniProtKB-KW"/>
</dbReference>
<comment type="cofactor">
    <cofactor evidence="1">
        <name>Mg(2+)</name>
        <dbReference type="ChEBI" id="CHEBI:18420"/>
    </cofactor>
</comment>
<reference evidence="14" key="1">
    <citation type="journal article" date="2013" name="Environ. Microbiol.">
        <title>Microbiota from the distal guts of lean and obese adolescents exhibit partial functional redundancy besides clear differences in community structure.</title>
        <authorList>
            <person name="Ferrer M."/>
            <person name="Ruiz A."/>
            <person name="Lanza F."/>
            <person name="Haange S.B."/>
            <person name="Oberbach A."/>
            <person name="Till H."/>
            <person name="Bargiela R."/>
            <person name="Campoy C."/>
            <person name="Segura M.T."/>
            <person name="Richter M."/>
            <person name="von Bergen M."/>
            <person name="Seifert J."/>
            <person name="Suarez A."/>
        </authorList>
    </citation>
    <scope>NUCLEOTIDE SEQUENCE</scope>
</reference>
<keyword evidence="8" id="KW-0460">Magnesium</keyword>
<dbReference type="GO" id="GO:0008661">
    <property type="term" value="F:1-deoxy-D-xylulose-5-phosphate synthase activity"/>
    <property type="evidence" value="ECO:0007669"/>
    <property type="project" value="UniProtKB-EC"/>
</dbReference>
<name>K1RQ22_9ZZZZ</name>
<sequence>MSNNSTATMLVLSPGAYGMNSDTHLALCDIQMFAHIPNLIYLAPSTKSEYKNMLKFATTQKNHPVGIRVPAEFSKIDTCDNTDYTIYNKNKIVLNGNTVAIFAIGKMMDMALDIAKKVKQEKNLDITVINPLFLTGLDETLLNDLKKNHKLVITLEDGELMGGYGQNISSFYGTSDILVKNFGISKKFHTDFTAEDLLKENGMSVENISNIIENML</sequence>
<evidence type="ECO:0000256" key="3">
    <source>
        <dbReference type="ARBA" id="ARBA00011081"/>
    </source>
</evidence>
<dbReference type="Pfam" id="PF02779">
    <property type="entry name" value="Transket_pyr"/>
    <property type="match status" value="1"/>
</dbReference>
<dbReference type="UniPathway" id="UPA00064">
    <property type="reaction ID" value="UER00091"/>
</dbReference>
<evidence type="ECO:0000256" key="6">
    <source>
        <dbReference type="ARBA" id="ARBA00022679"/>
    </source>
</evidence>
<dbReference type="InterPro" id="IPR029061">
    <property type="entry name" value="THDP-binding"/>
</dbReference>
<dbReference type="AlphaFoldDB" id="K1RQ22"/>
<dbReference type="GO" id="GO:0005829">
    <property type="term" value="C:cytosol"/>
    <property type="evidence" value="ECO:0007669"/>
    <property type="project" value="TreeGrafter"/>
</dbReference>
<gene>
    <name evidence="14" type="ORF">OBE_16756</name>
</gene>
<dbReference type="InterPro" id="IPR005475">
    <property type="entry name" value="Transketolase-like_Pyr-bd"/>
</dbReference>
<dbReference type="Pfam" id="PF02780">
    <property type="entry name" value="Transketolase_C"/>
    <property type="match status" value="1"/>
</dbReference>
<dbReference type="EMBL" id="AJWZ01011335">
    <property type="protein sequence ID" value="EKC45614.1"/>
    <property type="molecule type" value="Genomic_DNA"/>
</dbReference>
<evidence type="ECO:0000259" key="12">
    <source>
        <dbReference type="Pfam" id="PF02779"/>
    </source>
</evidence>
<keyword evidence="6" id="KW-0808">Transferase</keyword>
<evidence type="ECO:0000256" key="8">
    <source>
        <dbReference type="ARBA" id="ARBA00022842"/>
    </source>
</evidence>
<dbReference type="Gene3D" id="3.40.50.920">
    <property type="match status" value="1"/>
</dbReference>
<evidence type="ECO:0000256" key="5">
    <source>
        <dbReference type="ARBA" id="ARBA00013150"/>
    </source>
</evidence>
<dbReference type="SUPFAM" id="SSF52518">
    <property type="entry name" value="Thiamin diphosphate-binding fold (THDP-binding)"/>
    <property type="match status" value="1"/>
</dbReference>
<dbReference type="GO" id="GO:0016114">
    <property type="term" value="P:terpenoid biosynthetic process"/>
    <property type="evidence" value="ECO:0007669"/>
    <property type="project" value="InterPro"/>
</dbReference>
<organism evidence="14">
    <name type="scientific">human gut metagenome</name>
    <dbReference type="NCBI Taxonomy" id="408170"/>
    <lineage>
        <taxon>unclassified sequences</taxon>
        <taxon>metagenomes</taxon>
        <taxon>organismal metagenomes</taxon>
    </lineage>
</organism>
<dbReference type="GO" id="GO:0046872">
    <property type="term" value="F:metal ion binding"/>
    <property type="evidence" value="ECO:0007669"/>
    <property type="project" value="UniProtKB-KW"/>
</dbReference>
<keyword evidence="11" id="KW-0414">Isoprene biosynthesis</keyword>
<protein>
    <recommendedName>
        <fullName evidence="5">1-deoxy-D-xylulose-5-phosphate synthase</fullName>
        <ecNumber evidence="5">2.2.1.7</ecNumber>
    </recommendedName>
</protein>
<dbReference type="EC" id="2.2.1.7" evidence="5"/>
<dbReference type="InterPro" id="IPR009014">
    <property type="entry name" value="Transketo_C/PFOR_II"/>
</dbReference>
<evidence type="ECO:0000259" key="13">
    <source>
        <dbReference type="Pfam" id="PF02780"/>
    </source>
</evidence>
<evidence type="ECO:0000256" key="2">
    <source>
        <dbReference type="ARBA" id="ARBA00004980"/>
    </source>
</evidence>
<evidence type="ECO:0000256" key="1">
    <source>
        <dbReference type="ARBA" id="ARBA00001946"/>
    </source>
</evidence>